<feature type="region of interest" description="Disordered" evidence="1">
    <location>
        <begin position="739"/>
        <end position="768"/>
    </location>
</feature>
<evidence type="ECO:0000256" key="1">
    <source>
        <dbReference type="SAM" id="MobiDB-lite"/>
    </source>
</evidence>
<accession>A0AA35PUG9</accession>
<name>A0AA35PUG9_9SAUR</name>
<evidence type="ECO:0000313" key="2">
    <source>
        <dbReference type="EMBL" id="CAI5797242.1"/>
    </source>
</evidence>
<reference evidence="2" key="1">
    <citation type="submission" date="2022-12" db="EMBL/GenBank/DDBJ databases">
        <authorList>
            <person name="Alioto T."/>
            <person name="Alioto T."/>
            <person name="Gomez Garrido J."/>
        </authorList>
    </citation>
    <scope>NUCLEOTIDE SEQUENCE</scope>
</reference>
<feature type="compositionally biased region" description="Low complexity" evidence="1">
    <location>
        <begin position="942"/>
        <end position="951"/>
    </location>
</feature>
<proteinExistence type="predicted"/>
<dbReference type="EMBL" id="OX395143">
    <property type="protein sequence ID" value="CAI5797242.1"/>
    <property type="molecule type" value="Genomic_DNA"/>
</dbReference>
<sequence>SPLPSGWLPLAAGQGGAGGGEQRRLTKFLFGARAQLRDLWNKTPKCSEHVQSAFSITTALQAAWVLSPSHKLEFSQALSFRNKILIESAHQSDNFLGETGGLCKRPHPAIPGCSALFPGEVGAKHSGPGHIRQEAWAELELLHNYQLAQPCSGDTTHCHHHTPSFHFSSVSRSLGFKAAFSQINTCLHASDGLGKRLAPSRPAHTFKGLPHAVEGNPAGKKAPPERLFPHRTSSMESFAHSFFEENLDAALAKSLPSTVLLSRILSSLVLLFWGSPDPREPIWRGRGKHTEQGMALLDAIGLGEAIRGPISAPSLEQKQAPSHAKPSPASRLLAIVPQNMGQLLHLPPPTVLDEQIPRGSSPDQGGRKLPLAMLQDFNPVSKGPLQLPNGLLLLPAEKKPRPCMGAATKKIHLMQIPSGVFLRPTPAWRKERGILHWGAPWQQREQQQLLRSASWAAAHQQQQQWQTAPGTGTEVPTGWNKVASFNLFSFCGSRDTLEAEQSGLWPGGLVKVLGLASACGPAERQKKPEAFLLGIVYMQKWKEEFPAKEELFMKMMEYAEVARPSVRIGEPNEEKFLEEWKYFVEYFKKYHGYVKTYAGFEVRLQRNGRESSRFLLLDGDTHMTHLVSHIHKWSVLHKIHMECFCPSFPCNAAALDGVHLGAAIAALEFLLCSLLKNNKLISHVTDADRLRLMINLTCQLITPKWAVLSPLPNGKMLMPPGESVERLLAGDQLVLSQHSFPGRTKRKGGGNSLKETQAAPAGPPSGHRAKICTLKSGEHTPAFADPPCCAYHGTLKLGKISLGTQPGLCVFQKLATLETASGLLPAGEQHWFPSTAKSHPWRLFVPASSLNTSTIERTEAKEASPAAHLPSCILLLPFQHSGALDPEGVPAATNHHELGGLKSRSTAWHKPRKHNVALWPHQLDVSGNNRTLGPEPALLSVATTATSQSQSHRPGRQTKISFPLQRGSMDGSREQHHSGDPKIASGSLLPAPLASQRQSLGCPSAKHPPQPLHTAPTWLGCPKEAFHFAPVSFCLLGKAGVITTTTTTTTTTTFIWPWPLVAERSTRLGPRPKSPWP</sequence>
<gene>
    <name evidence="2" type="ORF">PODLI_1B011752</name>
</gene>
<protein>
    <submittedName>
        <fullName evidence="2">Protein tyrosine phosphatase non-receptor type 23</fullName>
    </submittedName>
</protein>
<keyword evidence="3" id="KW-1185">Reference proteome</keyword>
<feature type="compositionally biased region" description="Basic and acidic residues" evidence="1">
    <location>
        <begin position="971"/>
        <end position="980"/>
    </location>
</feature>
<dbReference type="AlphaFoldDB" id="A0AA35PUG9"/>
<evidence type="ECO:0000313" key="3">
    <source>
        <dbReference type="Proteomes" id="UP001178461"/>
    </source>
</evidence>
<dbReference type="Proteomes" id="UP001178461">
    <property type="component" value="Chromosome 16"/>
</dbReference>
<feature type="region of interest" description="Disordered" evidence="1">
    <location>
        <begin position="942"/>
        <end position="988"/>
    </location>
</feature>
<feature type="non-terminal residue" evidence="2">
    <location>
        <position position="1"/>
    </location>
</feature>
<feature type="non-terminal residue" evidence="2">
    <location>
        <position position="1077"/>
    </location>
</feature>
<organism evidence="2 3">
    <name type="scientific">Podarcis lilfordi</name>
    <name type="common">Lilford's wall lizard</name>
    <dbReference type="NCBI Taxonomy" id="74358"/>
    <lineage>
        <taxon>Eukaryota</taxon>
        <taxon>Metazoa</taxon>
        <taxon>Chordata</taxon>
        <taxon>Craniata</taxon>
        <taxon>Vertebrata</taxon>
        <taxon>Euteleostomi</taxon>
        <taxon>Lepidosauria</taxon>
        <taxon>Squamata</taxon>
        <taxon>Bifurcata</taxon>
        <taxon>Unidentata</taxon>
        <taxon>Episquamata</taxon>
        <taxon>Laterata</taxon>
        <taxon>Lacertibaenia</taxon>
        <taxon>Lacertidae</taxon>
        <taxon>Podarcis</taxon>
    </lineage>
</organism>